<comment type="caution">
    <text evidence="5">The sequence shown here is derived from an EMBL/GenBank/DDBJ whole genome shotgun (WGS) entry which is preliminary data.</text>
</comment>
<comment type="pathway">
    <text evidence="1">Bacterial outer membrane biogenesis; LPS core biosynthesis.</text>
</comment>
<evidence type="ECO:0000256" key="3">
    <source>
        <dbReference type="ARBA" id="ARBA00022723"/>
    </source>
</evidence>
<evidence type="ECO:0000256" key="1">
    <source>
        <dbReference type="ARBA" id="ARBA00004713"/>
    </source>
</evidence>
<evidence type="ECO:0000313" key="5">
    <source>
        <dbReference type="EMBL" id="GKX57193.1"/>
    </source>
</evidence>
<dbReference type="EMBL" id="BRLH01000012">
    <property type="protein sequence ID" value="GKX57193.1"/>
    <property type="molecule type" value="Genomic_DNA"/>
</dbReference>
<feature type="domain" description="Glycosyl transferase family 8 C-terminal" evidence="4">
    <location>
        <begin position="76"/>
        <end position="132"/>
    </location>
</feature>
<dbReference type="Gene3D" id="3.90.550.10">
    <property type="entry name" value="Spore Coat Polysaccharide Biosynthesis Protein SpsA, Chain A"/>
    <property type="match status" value="1"/>
</dbReference>
<dbReference type="SUPFAM" id="SSF53448">
    <property type="entry name" value="Nucleotide-diphospho-sugar transferases"/>
    <property type="match status" value="1"/>
</dbReference>
<keyword evidence="6" id="KW-1185">Reference proteome</keyword>
<dbReference type="InterPro" id="IPR002495">
    <property type="entry name" value="Glyco_trans_8"/>
</dbReference>
<dbReference type="GO" id="GO:0008918">
    <property type="term" value="F:lipopolysaccharide 3-alpha-galactosyltransferase activity"/>
    <property type="evidence" value="ECO:0007669"/>
    <property type="project" value="InterPro"/>
</dbReference>
<dbReference type="Pfam" id="PF08437">
    <property type="entry name" value="Glyco_transf_8C"/>
    <property type="match status" value="1"/>
</dbReference>
<organism evidence="5 6">
    <name type="scientific">Leminorella grimontii</name>
    <dbReference type="NCBI Taxonomy" id="82981"/>
    <lineage>
        <taxon>Bacteria</taxon>
        <taxon>Pseudomonadati</taxon>
        <taxon>Pseudomonadota</taxon>
        <taxon>Gammaproteobacteria</taxon>
        <taxon>Enterobacterales</taxon>
        <taxon>Budviciaceae</taxon>
        <taxon>Leminorella</taxon>
    </lineage>
</organism>
<accession>A0AAV5N4Z6</accession>
<dbReference type="InterPro" id="IPR029044">
    <property type="entry name" value="Nucleotide-diphossugar_trans"/>
</dbReference>
<keyword evidence="3" id="KW-0479">Metal-binding</keyword>
<evidence type="ECO:0000259" key="4">
    <source>
        <dbReference type="Pfam" id="PF08437"/>
    </source>
</evidence>
<dbReference type="Pfam" id="PF01501">
    <property type="entry name" value="Glyco_transf_8"/>
    <property type="match status" value="1"/>
</dbReference>
<evidence type="ECO:0000313" key="6">
    <source>
        <dbReference type="Proteomes" id="UP001058124"/>
    </source>
</evidence>
<protein>
    <recommendedName>
        <fullName evidence="4">Glycosyl transferase family 8 C-terminal domain-containing protein</fullName>
    </recommendedName>
</protein>
<name>A0AAV5N4Z6_9GAMM</name>
<proteinExistence type="inferred from homology"/>
<dbReference type="GO" id="GO:0046872">
    <property type="term" value="F:metal ion binding"/>
    <property type="evidence" value="ECO:0007669"/>
    <property type="project" value="UniProtKB-KW"/>
</dbReference>
<sequence>MLQKAEVAQLVSFPDQDVLNMIFSGNVLFLDKKYNTQFSLNYELKEKGSFVVPINEHTVFIHYIGPTKPWHNWAVYESAEPFFIAKSYSPWNEYPLLKPTNSNLYRYCAKHQFNQKYIFPGLLSYVMYFITKLFY</sequence>
<comment type="similarity">
    <text evidence="2">Belongs to the glycosyltransferase 8 family.</text>
</comment>
<evidence type="ECO:0000256" key="2">
    <source>
        <dbReference type="ARBA" id="ARBA00006351"/>
    </source>
</evidence>
<dbReference type="Proteomes" id="UP001058124">
    <property type="component" value="Unassembled WGS sequence"/>
</dbReference>
<reference evidence="5" key="1">
    <citation type="submission" date="2022-06" db="EMBL/GenBank/DDBJ databases">
        <title>Draft genome sequences of Leminorella grimontii str. JCM5902.</title>
        <authorList>
            <person name="Wakabayashi Y."/>
            <person name="Kojima K."/>
        </authorList>
    </citation>
    <scope>NUCLEOTIDE SEQUENCE</scope>
    <source>
        <strain evidence="5">JCM 5902</strain>
    </source>
</reference>
<dbReference type="AlphaFoldDB" id="A0AAV5N4Z6"/>
<gene>
    <name evidence="5" type="ORF">SOASR030_33050</name>
</gene>
<dbReference type="InterPro" id="IPR013645">
    <property type="entry name" value="Glyco_transf_8N"/>
</dbReference>